<dbReference type="GO" id="GO:0016491">
    <property type="term" value="F:oxidoreductase activity"/>
    <property type="evidence" value="ECO:0007669"/>
    <property type="project" value="UniProtKB-KW"/>
</dbReference>
<name>A0AA36ITG5_9DINO</name>
<dbReference type="Gene3D" id="1.10.1530.10">
    <property type="match status" value="1"/>
</dbReference>
<keyword evidence="4" id="KW-1185">Reference proteome</keyword>
<dbReference type="AlphaFoldDB" id="A0AA36ITG5"/>
<keyword evidence="2" id="KW-0560">Oxidoreductase</keyword>
<accession>A0AA36ITG5</accession>
<evidence type="ECO:0008006" key="5">
    <source>
        <dbReference type="Google" id="ProtNLM"/>
    </source>
</evidence>
<proteinExistence type="inferred from homology"/>
<gene>
    <name evidence="3" type="ORF">EVOR1521_LOCUS17642</name>
</gene>
<dbReference type="Gene3D" id="3.30.1370.60">
    <property type="entry name" value="Hypothetical oxidoreductase yiak, domain 2"/>
    <property type="match status" value="1"/>
</dbReference>
<dbReference type="InterPro" id="IPR043143">
    <property type="entry name" value="Mal/L-sulf/L-lact_DH-like_NADP"/>
</dbReference>
<evidence type="ECO:0000256" key="2">
    <source>
        <dbReference type="ARBA" id="ARBA00023002"/>
    </source>
</evidence>
<organism evidence="3 4">
    <name type="scientific">Effrenium voratum</name>
    <dbReference type="NCBI Taxonomy" id="2562239"/>
    <lineage>
        <taxon>Eukaryota</taxon>
        <taxon>Sar</taxon>
        <taxon>Alveolata</taxon>
        <taxon>Dinophyceae</taxon>
        <taxon>Suessiales</taxon>
        <taxon>Symbiodiniaceae</taxon>
        <taxon>Effrenium</taxon>
    </lineage>
</organism>
<dbReference type="InterPro" id="IPR043144">
    <property type="entry name" value="Mal/L-sulf/L-lact_DH-like_ah"/>
</dbReference>
<dbReference type="SUPFAM" id="SSF89733">
    <property type="entry name" value="L-sulfolactate dehydrogenase-like"/>
    <property type="match status" value="1"/>
</dbReference>
<dbReference type="InterPro" id="IPR036111">
    <property type="entry name" value="Mal/L-sulfo/L-lacto_DH-like_sf"/>
</dbReference>
<evidence type="ECO:0000313" key="3">
    <source>
        <dbReference type="EMBL" id="CAJ1392584.1"/>
    </source>
</evidence>
<evidence type="ECO:0000313" key="4">
    <source>
        <dbReference type="Proteomes" id="UP001178507"/>
    </source>
</evidence>
<evidence type="ECO:0000256" key="1">
    <source>
        <dbReference type="ARBA" id="ARBA00006056"/>
    </source>
</evidence>
<sequence>MPLVTSKPLGSEVSRVWCADPTLGARRIGRYLLMKRKHEESAYLLTLRRRAGELVARAGLENGEVKLAYKKLVAEFLHAGGPADDLIVKIGAQFFGCPLGKSRGPVGDSPLPGSKLLDFDYLEKFMVDCFMASGCPEKESKISANVLIEADKRGIDSHGIGRLKSIYLDRIKNGILKPYAPIDIIKETETTALVDGNMGMGLYVGPFCMDLAIAKAKKFGLGFVACRNSTHYGIAGYYATMATQKGCIGFSGTNARPSIAPTFGVEPCLGTNPLCFGFPSDEPFPFVIDCATSICQRGKIEKYARFGKSTPKGMVIDSNGEERTDTEGILKGMVKGECALCPVGGVGDELGGYKGYGWAAVVELLSIAFQDGDFGAALSGVDAKGKPAPMSLGHFFFAINVEALCDLQVFKKKSGDFLRYLRSSAKDPNGPGRIWTAGEPEHDFRKQRAAEGGVMVPPALLKDMQNLREGLPGLRDKYLKFCFE</sequence>
<protein>
    <recommendedName>
        <fullName evidence="5">Malate dehydrogenase</fullName>
    </recommendedName>
</protein>
<dbReference type="PANTHER" id="PTHR11091:SF0">
    <property type="entry name" value="MALATE DEHYDROGENASE"/>
    <property type="match status" value="1"/>
</dbReference>
<reference evidence="3" key="1">
    <citation type="submission" date="2023-08" db="EMBL/GenBank/DDBJ databases">
        <authorList>
            <person name="Chen Y."/>
            <person name="Shah S."/>
            <person name="Dougan E. K."/>
            <person name="Thang M."/>
            <person name="Chan C."/>
        </authorList>
    </citation>
    <scope>NUCLEOTIDE SEQUENCE</scope>
</reference>
<dbReference type="Pfam" id="PF02615">
    <property type="entry name" value="Ldh_2"/>
    <property type="match status" value="1"/>
</dbReference>
<dbReference type="EMBL" id="CAUJNA010002358">
    <property type="protein sequence ID" value="CAJ1392584.1"/>
    <property type="molecule type" value="Genomic_DNA"/>
</dbReference>
<comment type="similarity">
    <text evidence="1">Belongs to the LDH2/MDH2 oxidoreductase family.</text>
</comment>
<dbReference type="InterPro" id="IPR003767">
    <property type="entry name" value="Malate/L-lactate_DH-like"/>
</dbReference>
<comment type="caution">
    <text evidence="3">The sequence shown here is derived from an EMBL/GenBank/DDBJ whole genome shotgun (WGS) entry which is preliminary data.</text>
</comment>
<dbReference type="PANTHER" id="PTHR11091">
    <property type="entry name" value="OXIDOREDUCTASE-RELATED"/>
    <property type="match status" value="1"/>
</dbReference>
<dbReference type="Proteomes" id="UP001178507">
    <property type="component" value="Unassembled WGS sequence"/>
</dbReference>